<dbReference type="PANTHER" id="PTHR21228:SF40">
    <property type="entry name" value="LD45607P"/>
    <property type="match status" value="1"/>
</dbReference>
<evidence type="ECO:0000313" key="3">
    <source>
        <dbReference type="EMBL" id="SZX60999.1"/>
    </source>
</evidence>
<dbReference type="GO" id="GO:0003723">
    <property type="term" value="F:RNA binding"/>
    <property type="evidence" value="ECO:0007669"/>
    <property type="project" value="TreeGrafter"/>
</dbReference>
<dbReference type="GO" id="GO:1901259">
    <property type="term" value="P:chloroplast rRNA processing"/>
    <property type="evidence" value="ECO:0007669"/>
    <property type="project" value="TreeGrafter"/>
</dbReference>
<evidence type="ECO:0000313" key="4">
    <source>
        <dbReference type="Proteomes" id="UP000256970"/>
    </source>
</evidence>
<protein>
    <recommendedName>
        <fullName evidence="5">FAST kinase leucine-rich domain-containing protein</fullName>
    </recommendedName>
</protein>
<evidence type="ECO:0000256" key="2">
    <source>
        <dbReference type="SAM" id="MobiDB-lite"/>
    </source>
</evidence>
<dbReference type="GO" id="GO:0000963">
    <property type="term" value="P:mitochondrial RNA processing"/>
    <property type="evidence" value="ECO:0007669"/>
    <property type="project" value="TreeGrafter"/>
</dbReference>
<dbReference type="GO" id="GO:0044528">
    <property type="term" value="P:regulation of mitochondrial mRNA stability"/>
    <property type="evidence" value="ECO:0007669"/>
    <property type="project" value="TreeGrafter"/>
</dbReference>
<dbReference type="InterPro" id="IPR016024">
    <property type="entry name" value="ARM-type_fold"/>
</dbReference>
<feature type="region of interest" description="Disordered" evidence="2">
    <location>
        <begin position="1"/>
        <end position="23"/>
    </location>
</feature>
<dbReference type="GO" id="GO:0005759">
    <property type="term" value="C:mitochondrial matrix"/>
    <property type="evidence" value="ECO:0007669"/>
    <property type="project" value="TreeGrafter"/>
</dbReference>
<dbReference type="InterPro" id="IPR050870">
    <property type="entry name" value="FAST_kinase"/>
</dbReference>
<dbReference type="SUPFAM" id="SSF48371">
    <property type="entry name" value="ARM repeat"/>
    <property type="match status" value="1"/>
</dbReference>
<dbReference type="Gene3D" id="1.25.10.10">
    <property type="entry name" value="Leucine-rich Repeat Variant"/>
    <property type="match status" value="1"/>
</dbReference>
<dbReference type="GO" id="GO:0009507">
    <property type="term" value="C:chloroplast"/>
    <property type="evidence" value="ECO:0007669"/>
    <property type="project" value="GOC"/>
</dbReference>
<feature type="compositionally biased region" description="Low complexity" evidence="2">
    <location>
        <begin position="1"/>
        <end position="12"/>
    </location>
</feature>
<evidence type="ECO:0008006" key="5">
    <source>
        <dbReference type="Google" id="ProtNLM"/>
    </source>
</evidence>
<feature type="coiled-coil region" evidence="1">
    <location>
        <begin position="260"/>
        <end position="290"/>
    </location>
</feature>
<dbReference type="EMBL" id="FNXT01000117">
    <property type="protein sequence ID" value="SZX60999.1"/>
    <property type="molecule type" value="Genomic_DNA"/>
</dbReference>
<reference evidence="3 4" key="1">
    <citation type="submission" date="2016-10" db="EMBL/GenBank/DDBJ databases">
        <authorList>
            <person name="Cai Z."/>
        </authorList>
    </citation>
    <scope>NUCLEOTIDE SEQUENCE [LARGE SCALE GENOMIC DNA]</scope>
</reference>
<proteinExistence type="predicted"/>
<keyword evidence="1" id="KW-0175">Coiled coil</keyword>
<sequence>MSKSRSSSSSSRTGSNNAVNPRHLTVDIKQATTVRQLQQLVQRHGSSMDHIHLAATVNTLGNWQQRGKLSSSKQQVQQLLAGIEQLPRLQQLLVQCRCWQLSQLVWGLGLLGHTHTGLFGACLNRFMQRQHDIDRSQHVSVVLYGAAKAGWQIEPGQVQQLLAALVRLLPGADPQAVANSLLAVATMGQTPTEQQLQQLLAALMRLLPDAHPRAVANSLWAAATMGGKVQMQQLQLLLQHLTSRLADVNPQDVANSLWAVAKLAQKLTEQQQQLQQLQNLQQLLASLASKLAAATPQAVANSLWACAQLRVYPAELFAALDSQQQWGRLLPAMTGQALANTALACAVLGHRDERLPAGLLQHALQLQTSSDAQLDIQAVCNLCWSVAVLDLQQQAGSVVQLVQAAASGQQQFIAEDLRQLHQAAASGVAAGWSAGGWQGPGRGPDTAAAAAVQ</sequence>
<dbReference type="GO" id="GO:0035770">
    <property type="term" value="C:ribonucleoprotein granule"/>
    <property type="evidence" value="ECO:0007669"/>
    <property type="project" value="TreeGrafter"/>
</dbReference>
<gene>
    <name evidence="3" type="ORF">BQ4739_LOCUS1536</name>
</gene>
<keyword evidence="4" id="KW-1185">Reference proteome</keyword>
<organism evidence="3 4">
    <name type="scientific">Tetradesmus obliquus</name>
    <name type="common">Green alga</name>
    <name type="synonym">Acutodesmus obliquus</name>
    <dbReference type="NCBI Taxonomy" id="3088"/>
    <lineage>
        <taxon>Eukaryota</taxon>
        <taxon>Viridiplantae</taxon>
        <taxon>Chlorophyta</taxon>
        <taxon>core chlorophytes</taxon>
        <taxon>Chlorophyceae</taxon>
        <taxon>CS clade</taxon>
        <taxon>Sphaeropleales</taxon>
        <taxon>Scenedesmaceae</taxon>
        <taxon>Tetradesmus</taxon>
    </lineage>
</organism>
<dbReference type="AlphaFoldDB" id="A0A383V8C0"/>
<dbReference type="Proteomes" id="UP000256970">
    <property type="component" value="Unassembled WGS sequence"/>
</dbReference>
<dbReference type="PANTHER" id="PTHR21228">
    <property type="entry name" value="FAST LEU-RICH DOMAIN-CONTAINING"/>
    <property type="match status" value="1"/>
</dbReference>
<accession>A0A383V8C0</accession>
<name>A0A383V8C0_TETOB</name>
<dbReference type="InterPro" id="IPR011989">
    <property type="entry name" value="ARM-like"/>
</dbReference>
<evidence type="ECO:0000256" key="1">
    <source>
        <dbReference type="SAM" id="Coils"/>
    </source>
</evidence>